<dbReference type="GO" id="GO:0008168">
    <property type="term" value="F:methyltransferase activity"/>
    <property type="evidence" value="ECO:0007669"/>
    <property type="project" value="UniProtKB-KW"/>
</dbReference>
<feature type="binding site" evidence="5">
    <location>
        <begin position="99"/>
        <end position="102"/>
    </location>
    <ligand>
        <name>substrate</name>
    </ligand>
</feature>
<organism evidence="6">
    <name type="scientific">uncultured Spirochaetota bacterium</name>
    <dbReference type="NCBI Taxonomy" id="460511"/>
    <lineage>
        <taxon>Bacteria</taxon>
        <taxon>Pseudomonadati</taxon>
        <taxon>Spirochaetota</taxon>
        <taxon>environmental samples</taxon>
    </lineage>
</organism>
<dbReference type="InterPro" id="IPR005493">
    <property type="entry name" value="RraA/RraA-like"/>
</dbReference>
<sequence>MKNIVHPRPELDTEIIKKFATLKNVMSISCVVGDSMERDGIMHSDMKMRSVNKPFIGPAFTVKLSSGLLADCLAVFSYAKPGDVIVIDAFGDTETSIWGGLMSGLARNAGIVGAVIYGSARDTDEARMLDFPVVSKSVSPREAHSALTQLWEPIELNCPVSCAGILVNPGDIVVADEIGVSVVPYNQAEQVYDRAVKQAAAEEASRKDILSGASVTDLLKKYGRI</sequence>
<keyword evidence="5" id="KW-0460">Magnesium</keyword>
<feature type="binding site" evidence="5">
    <location>
        <position position="122"/>
    </location>
    <ligand>
        <name>Mg(2+)</name>
        <dbReference type="ChEBI" id="CHEBI:18420"/>
    </ligand>
</feature>
<keyword evidence="6" id="KW-0808">Transferase</keyword>
<gene>
    <name evidence="6" type="ORF">TRIP_E70010</name>
</gene>
<accession>A0A652ZZH0</accession>
<dbReference type="SUPFAM" id="SSF89562">
    <property type="entry name" value="RraA-like"/>
    <property type="match status" value="1"/>
</dbReference>
<dbReference type="AlphaFoldDB" id="A0A652ZZH0"/>
<evidence type="ECO:0000256" key="5">
    <source>
        <dbReference type="PIRSR" id="PIRSR605493-1"/>
    </source>
</evidence>
<dbReference type="InterPro" id="IPR036704">
    <property type="entry name" value="RraA/RraA-like_sf"/>
</dbReference>
<evidence type="ECO:0000256" key="4">
    <source>
        <dbReference type="ARBA" id="ARBA00030169"/>
    </source>
</evidence>
<dbReference type="GO" id="GO:0046872">
    <property type="term" value="F:metal ion binding"/>
    <property type="evidence" value="ECO:0007669"/>
    <property type="project" value="UniProtKB-KW"/>
</dbReference>
<comment type="cofactor">
    <cofactor evidence="1">
        <name>a divalent metal cation</name>
        <dbReference type="ChEBI" id="CHEBI:60240"/>
    </cofactor>
</comment>
<comment type="cofactor">
    <cofactor evidence="5">
        <name>Mg(2+)</name>
        <dbReference type="ChEBI" id="CHEBI:18420"/>
    </cofactor>
</comment>
<protein>
    <recommendedName>
        <fullName evidence="2">Putative 4-hydroxy-4-methyl-2-oxoglutarate aldolase</fullName>
    </recommendedName>
    <alternativeName>
        <fullName evidence="3">Regulator of ribonuclease activity homolog</fullName>
    </alternativeName>
    <alternativeName>
        <fullName evidence="4">RraA-like protein</fullName>
    </alternativeName>
</protein>
<evidence type="ECO:0000256" key="1">
    <source>
        <dbReference type="ARBA" id="ARBA00001968"/>
    </source>
</evidence>
<dbReference type="EMBL" id="UPXP01000036">
    <property type="protein sequence ID" value="VBB41143.1"/>
    <property type="molecule type" value="Genomic_DNA"/>
</dbReference>
<keyword evidence="5" id="KW-0479">Metal-binding</keyword>
<feature type="binding site" evidence="5">
    <location>
        <position position="121"/>
    </location>
    <ligand>
        <name>substrate</name>
    </ligand>
</feature>
<dbReference type="GO" id="GO:0032259">
    <property type="term" value="P:methylation"/>
    <property type="evidence" value="ECO:0007669"/>
    <property type="project" value="UniProtKB-KW"/>
</dbReference>
<name>A0A652ZZH0_9SPIR</name>
<evidence type="ECO:0000256" key="3">
    <source>
        <dbReference type="ARBA" id="ARBA00029596"/>
    </source>
</evidence>
<dbReference type="PANTHER" id="PTHR33254">
    <property type="entry name" value="4-HYDROXY-4-METHYL-2-OXOGLUTARATE ALDOLASE 3-RELATED"/>
    <property type="match status" value="1"/>
</dbReference>
<reference evidence="6" key="1">
    <citation type="submission" date="2018-07" db="EMBL/GenBank/DDBJ databases">
        <authorList>
            <consortium name="Genoscope - CEA"/>
            <person name="William W."/>
        </authorList>
    </citation>
    <scope>NUCLEOTIDE SEQUENCE</scope>
    <source>
        <strain evidence="6">IK1</strain>
    </source>
</reference>
<evidence type="ECO:0000256" key="2">
    <source>
        <dbReference type="ARBA" id="ARBA00016549"/>
    </source>
</evidence>
<dbReference type="Pfam" id="PF03737">
    <property type="entry name" value="RraA-like"/>
    <property type="match status" value="1"/>
</dbReference>
<proteinExistence type="predicted"/>
<evidence type="ECO:0000313" key="6">
    <source>
        <dbReference type="EMBL" id="VBB41143.1"/>
    </source>
</evidence>
<dbReference type="PANTHER" id="PTHR33254:SF4">
    <property type="entry name" value="4-HYDROXY-4-METHYL-2-OXOGLUTARATE ALDOLASE 3-RELATED"/>
    <property type="match status" value="1"/>
</dbReference>
<keyword evidence="6" id="KW-0489">Methyltransferase</keyword>
<dbReference type="CDD" id="cd16841">
    <property type="entry name" value="RraA_family"/>
    <property type="match status" value="1"/>
</dbReference>
<dbReference type="Gene3D" id="3.50.30.40">
    <property type="entry name" value="Ribonuclease E inhibitor RraA/RraA-like"/>
    <property type="match status" value="1"/>
</dbReference>